<reference evidence="2 3" key="1">
    <citation type="submission" date="2018-11" db="EMBL/GenBank/DDBJ databases">
        <title>Cryobacterium sp. nov., isolated from rhizosphere soil of lettuce.</title>
        <authorList>
            <person name="Wang Y."/>
        </authorList>
    </citation>
    <scope>NUCLEOTIDE SEQUENCE [LARGE SCALE GENOMIC DNA]</scope>
    <source>
        <strain evidence="2 3">NEAU-85</strain>
    </source>
</reference>
<organism evidence="2 3">
    <name type="scientific">Cryobacterium tepidiphilum</name>
    <dbReference type="NCBI Taxonomy" id="2486026"/>
    <lineage>
        <taxon>Bacteria</taxon>
        <taxon>Bacillati</taxon>
        <taxon>Actinomycetota</taxon>
        <taxon>Actinomycetes</taxon>
        <taxon>Micrococcales</taxon>
        <taxon>Microbacteriaceae</taxon>
        <taxon>Cryobacterium</taxon>
    </lineage>
</organism>
<dbReference type="AlphaFoldDB" id="A0A3M8LN79"/>
<keyword evidence="3" id="KW-1185">Reference proteome</keyword>
<name>A0A3M8LN79_9MICO</name>
<evidence type="ECO:0000259" key="1">
    <source>
        <dbReference type="Pfam" id="PF01381"/>
    </source>
</evidence>
<feature type="domain" description="HTH cro/C1-type" evidence="1">
    <location>
        <begin position="27"/>
        <end position="70"/>
    </location>
</feature>
<dbReference type="GO" id="GO:0003677">
    <property type="term" value="F:DNA binding"/>
    <property type="evidence" value="ECO:0007669"/>
    <property type="project" value="InterPro"/>
</dbReference>
<dbReference type="EMBL" id="RDSR01000002">
    <property type="protein sequence ID" value="RNE66976.1"/>
    <property type="molecule type" value="Genomic_DNA"/>
</dbReference>
<proteinExistence type="predicted"/>
<sequence length="78" mass="8593">MARRARRRSHGEVARRFAANLRLAIGERGLRVAAQEAGVDHTTILAVFEGRAGPDLATIAKLERGFDVDLWPGRVDID</sequence>
<dbReference type="InterPro" id="IPR001387">
    <property type="entry name" value="Cro/C1-type_HTH"/>
</dbReference>
<accession>A0A3M8LN79</accession>
<evidence type="ECO:0000313" key="2">
    <source>
        <dbReference type="EMBL" id="RNE66976.1"/>
    </source>
</evidence>
<protein>
    <submittedName>
        <fullName evidence="2">XRE family transcriptional regulator</fullName>
    </submittedName>
</protein>
<dbReference type="OrthoDB" id="4408411at2"/>
<dbReference type="SUPFAM" id="SSF47413">
    <property type="entry name" value="lambda repressor-like DNA-binding domains"/>
    <property type="match status" value="1"/>
</dbReference>
<gene>
    <name evidence="2" type="ORF">EEJ31_01855</name>
</gene>
<dbReference type="Pfam" id="PF01381">
    <property type="entry name" value="HTH_3"/>
    <property type="match status" value="1"/>
</dbReference>
<dbReference type="RefSeq" id="WP_123044589.1">
    <property type="nucleotide sequence ID" value="NZ_RDSR01000002.1"/>
</dbReference>
<dbReference type="Gene3D" id="1.10.260.40">
    <property type="entry name" value="lambda repressor-like DNA-binding domains"/>
    <property type="match status" value="1"/>
</dbReference>
<dbReference type="InterPro" id="IPR010982">
    <property type="entry name" value="Lambda_DNA-bd_dom_sf"/>
</dbReference>
<comment type="caution">
    <text evidence="2">The sequence shown here is derived from an EMBL/GenBank/DDBJ whole genome shotgun (WGS) entry which is preliminary data.</text>
</comment>
<evidence type="ECO:0000313" key="3">
    <source>
        <dbReference type="Proteomes" id="UP000279859"/>
    </source>
</evidence>
<dbReference type="Proteomes" id="UP000279859">
    <property type="component" value="Unassembled WGS sequence"/>
</dbReference>